<dbReference type="PANTHER" id="PTHR20858:SF17">
    <property type="entry name" value="HYDROXYMETHYLPYRIMIDINE_PHOSPHOMETHYLPYRIMIDINE KINASE THI20-RELATED"/>
    <property type="match status" value="1"/>
</dbReference>
<dbReference type="InterPro" id="IPR029056">
    <property type="entry name" value="Ribokinase-like"/>
</dbReference>
<evidence type="ECO:0000256" key="3">
    <source>
        <dbReference type="ARBA" id="ARBA00022679"/>
    </source>
</evidence>
<dbReference type="EC" id="2.7.1.49" evidence="2"/>
<dbReference type="Proteomes" id="UP000500930">
    <property type="component" value="Chromosome"/>
</dbReference>
<dbReference type="InterPro" id="IPR013749">
    <property type="entry name" value="PM/HMP-P_kinase-1"/>
</dbReference>
<evidence type="ECO:0000256" key="4">
    <source>
        <dbReference type="ARBA" id="ARBA00022741"/>
    </source>
</evidence>
<dbReference type="CDD" id="cd01169">
    <property type="entry name" value="HMPP_kinase"/>
    <property type="match status" value="1"/>
</dbReference>
<evidence type="ECO:0000256" key="2">
    <source>
        <dbReference type="ARBA" id="ARBA00012135"/>
    </source>
</evidence>
<dbReference type="GO" id="GO:0009228">
    <property type="term" value="P:thiamine biosynthetic process"/>
    <property type="evidence" value="ECO:0007669"/>
    <property type="project" value="InterPro"/>
</dbReference>
<protein>
    <recommendedName>
        <fullName evidence="2">hydroxymethylpyrimidine kinase</fullName>
        <ecNumber evidence="2">2.7.1.49</ecNumber>
    </recommendedName>
</protein>
<dbReference type="NCBIfam" id="TIGR00097">
    <property type="entry name" value="HMP-P_kinase"/>
    <property type="match status" value="1"/>
</dbReference>
<keyword evidence="9" id="KW-1185">Reference proteome</keyword>
<dbReference type="GO" id="GO:0008972">
    <property type="term" value="F:phosphomethylpyrimidine kinase activity"/>
    <property type="evidence" value="ECO:0007669"/>
    <property type="project" value="InterPro"/>
</dbReference>
<dbReference type="GO" id="GO:0005524">
    <property type="term" value="F:ATP binding"/>
    <property type="evidence" value="ECO:0007669"/>
    <property type="project" value="UniProtKB-KW"/>
</dbReference>
<dbReference type="Gene3D" id="3.40.1190.20">
    <property type="match status" value="1"/>
</dbReference>
<dbReference type="AlphaFoldDB" id="A0A858PYS8"/>
<dbReference type="SUPFAM" id="SSF53613">
    <property type="entry name" value="Ribokinase-like"/>
    <property type="match status" value="1"/>
</dbReference>
<evidence type="ECO:0000313" key="8">
    <source>
        <dbReference type="EMBL" id="QJC27766.1"/>
    </source>
</evidence>
<gene>
    <name evidence="8" type="primary">thiD</name>
    <name evidence="8" type="ORF">ANPL_03570</name>
</gene>
<reference evidence="8 9" key="1">
    <citation type="journal article" date="2020" name="Pathogens">
        <title>First Whole Genome Sequence of Anaplasma platys, an Obligate Intracellular Rickettsial Pathogen of Dogs.</title>
        <authorList>
            <person name="Llanes A."/>
            <person name="Rajeev S."/>
        </authorList>
    </citation>
    <scope>NUCLEOTIDE SEQUENCE [LARGE SCALE GENOMIC DNA]</scope>
    <source>
        <strain evidence="8 9">S3</strain>
    </source>
</reference>
<comment type="pathway">
    <text evidence="1">Cofactor biosynthesis; thiamine diphosphate biosynthesis.</text>
</comment>
<proteinExistence type="predicted"/>
<dbReference type="InterPro" id="IPR004399">
    <property type="entry name" value="HMP/HMP-P_kinase_dom"/>
</dbReference>
<dbReference type="GO" id="GO:0008902">
    <property type="term" value="F:hydroxymethylpyrimidine kinase activity"/>
    <property type="evidence" value="ECO:0007669"/>
    <property type="project" value="UniProtKB-EC"/>
</dbReference>
<keyword evidence="6" id="KW-0067">ATP-binding</keyword>
<feature type="domain" description="Pyridoxamine kinase/Phosphomethylpyrimidine kinase" evidence="7">
    <location>
        <begin position="8"/>
        <end position="248"/>
    </location>
</feature>
<dbReference type="PANTHER" id="PTHR20858">
    <property type="entry name" value="PHOSPHOMETHYLPYRIMIDINE KINASE"/>
    <property type="match status" value="1"/>
</dbReference>
<keyword evidence="5 8" id="KW-0418">Kinase</keyword>
<sequence length="278" mass="29809">MLSIAGSDPSGGAGIQADVKTISLLGCYAACCITSLTAQNTTGVFGVWDVAPEVLEKQLSHVFEDIEMDAIKIGMLPPHLVEVVHKAIPEEVPVVLDPVMVSTSGHELVRQESFLSHLEKLLVKTLLLTPNIEEAEILSGEHILSREDMLRVGTQLAESTGTNVLLKGSALEQQGLIENILFSDTGVHSFTNMKIDQTLHGTGCTLSAAIASFLAQGLSLEKSVKAAMHYISQTVVAIPQVGSGYNPVFHNYNIIGTHLHEPAEHLRDSTPASFKPLT</sequence>
<dbReference type="GO" id="GO:0005829">
    <property type="term" value="C:cytosol"/>
    <property type="evidence" value="ECO:0007669"/>
    <property type="project" value="TreeGrafter"/>
</dbReference>
<evidence type="ECO:0000259" key="7">
    <source>
        <dbReference type="Pfam" id="PF08543"/>
    </source>
</evidence>
<dbReference type="UniPathway" id="UPA00060">
    <property type="reaction ID" value="UER00138"/>
</dbReference>
<name>A0A858PYS8_9RICK</name>
<dbReference type="FunFam" id="3.40.1190.20:FF:000003">
    <property type="entry name" value="Phosphomethylpyrimidine kinase ThiD"/>
    <property type="match status" value="1"/>
</dbReference>
<evidence type="ECO:0000256" key="5">
    <source>
        <dbReference type="ARBA" id="ARBA00022777"/>
    </source>
</evidence>
<dbReference type="KEGG" id="aplt:ANPL_03570"/>
<keyword evidence="4" id="KW-0547">Nucleotide-binding</keyword>
<dbReference type="Pfam" id="PF08543">
    <property type="entry name" value="Phos_pyr_kin"/>
    <property type="match status" value="1"/>
</dbReference>
<dbReference type="GO" id="GO:0009229">
    <property type="term" value="P:thiamine diphosphate biosynthetic process"/>
    <property type="evidence" value="ECO:0007669"/>
    <property type="project" value="UniProtKB-UniPathway"/>
</dbReference>
<keyword evidence="3" id="KW-0808">Transferase</keyword>
<evidence type="ECO:0000256" key="1">
    <source>
        <dbReference type="ARBA" id="ARBA00004948"/>
    </source>
</evidence>
<evidence type="ECO:0000256" key="6">
    <source>
        <dbReference type="ARBA" id="ARBA00022840"/>
    </source>
</evidence>
<accession>A0A858PYS8</accession>
<evidence type="ECO:0000313" key="9">
    <source>
        <dbReference type="Proteomes" id="UP000500930"/>
    </source>
</evidence>
<organism evidence="8 9">
    <name type="scientific">Anaplasma platys</name>
    <dbReference type="NCBI Taxonomy" id="949"/>
    <lineage>
        <taxon>Bacteria</taxon>
        <taxon>Pseudomonadati</taxon>
        <taxon>Pseudomonadota</taxon>
        <taxon>Alphaproteobacteria</taxon>
        <taxon>Rickettsiales</taxon>
        <taxon>Anaplasmataceae</taxon>
        <taxon>Anaplasma</taxon>
    </lineage>
</organism>
<dbReference type="EMBL" id="CP046391">
    <property type="protein sequence ID" value="QJC27766.1"/>
    <property type="molecule type" value="Genomic_DNA"/>
</dbReference>